<evidence type="ECO:0000313" key="1">
    <source>
        <dbReference type="EMBL" id="KAG1820572.1"/>
    </source>
</evidence>
<dbReference type="RefSeq" id="XP_041195843.1">
    <property type="nucleotide sequence ID" value="XM_041341931.1"/>
</dbReference>
<dbReference type="OrthoDB" id="10492611at2759"/>
<reference evidence="1" key="1">
    <citation type="journal article" date="2020" name="New Phytol.">
        <title>Comparative genomics reveals dynamic genome evolution in host specialist ectomycorrhizal fungi.</title>
        <authorList>
            <person name="Lofgren L.A."/>
            <person name="Nguyen N.H."/>
            <person name="Vilgalys R."/>
            <person name="Ruytinx J."/>
            <person name="Liao H.L."/>
            <person name="Branco S."/>
            <person name="Kuo A."/>
            <person name="LaButti K."/>
            <person name="Lipzen A."/>
            <person name="Andreopoulos W."/>
            <person name="Pangilinan J."/>
            <person name="Riley R."/>
            <person name="Hundley H."/>
            <person name="Na H."/>
            <person name="Barry K."/>
            <person name="Grigoriev I.V."/>
            <person name="Stajich J.E."/>
            <person name="Kennedy P.G."/>
        </authorList>
    </citation>
    <scope>NUCLEOTIDE SEQUENCE</scope>
    <source>
        <strain evidence="1">MN1</strain>
    </source>
</reference>
<comment type="caution">
    <text evidence="1">The sequence shown here is derived from an EMBL/GenBank/DDBJ whole genome shotgun (WGS) entry which is preliminary data.</text>
</comment>
<dbReference type="Gene3D" id="3.20.20.80">
    <property type="entry name" value="Glycosidases"/>
    <property type="match status" value="1"/>
</dbReference>
<evidence type="ECO:0000313" key="2">
    <source>
        <dbReference type="Proteomes" id="UP000807769"/>
    </source>
</evidence>
<dbReference type="GeneID" id="64635947"/>
<protein>
    <submittedName>
        <fullName evidence="1">Uncharacterized protein</fullName>
    </submittedName>
</protein>
<dbReference type="Proteomes" id="UP000807769">
    <property type="component" value="Unassembled WGS sequence"/>
</dbReference>
<dbReference type="EMBL" id="JABBWG010000008">
    <property type="protein sequence ID" value="KAG1820572.1"/>
    <property type="molecule type" value="Genomic_DNA"/>
</dbReference>
<proteinExistence type="predicted"/>
<keyword evidence="2" id="KW-1185">Reference proteome</keyword>
<accession>A0A9P7EFW5</accession>
<sequence>MTGFYRYPYDSSTESNTVELIHDTFQSLSDWDGFMVDGYNGVAMDTHIYQMFSDEPLAITKLSLTITTMKLDLSSGVSTMPSWPLAYGKVVLLHSFLASSSEKENSGNVKELLPDGSVLRVYRHHEAESHHHHHKAGSFLRRVHHAIMALGLWEGRAVAFILMLFKEVVSSMDCPSRRSQTPNHQDDNINFKIVSTLAPQDPLQSLPQPQWDL</sequence>
<organism evidence="1 2">
    <name type="scientific">Suillus subaureus</name>
    <dbReference type="NCBI Taxonomy" id="48587"/>
    <lineage>
        <taxon>Eukaryota</taxon>
        <taxon>Fungi</taxon>
        <taxon>Dikarya</taxon>
        <taxon>Basidiomycota</taxon>
        <taxon>Agaricomycotina</taxon>
        <taxon>Agaricomycetes</taxon>
        <taxon>Agaricomycetidae</taxon>
        <taxon>Boletales</taxon>
        <taxon>Suillineae</taxon>
        <taxon>Suillaceae</taxon>
        <taxon>Suillus</taxon>
    </lineage>
</organism>
<dbReference type="AlphaFoldDB" id="A0A9P7EFW5"/>
<gene>
    <name evidence="1" type="ORF">BJ212DRAFT_1553416</name>
</gene>
<name>A0A9P7EFW5_9AGAM</name>